<proteinExistence type="predicted"/>
<dbReference type="Proteomes" id="UP000886595">
    <property type="component" value="Unassembled WGS sequence"/>
</dbReference>
<sequence>AGKGKHTSFWYETWCKLGCLKEVMGDRGFIAMGIENTTTVADVLRNHRRRRHRVRILNEIEDEIDKLRSGSIQDMDDVPLWRSAEDKYVAKFSSKKIWMQLRIRRGVCAWSRGVWFSQATPKYSFMTWISMRNRMQTGDKMQAWNALINTECVLCHEVQETCQHLFFSCPYSFVLWECLVKGILKERFTAVWDDI</sequence>
<name>A0A8X7QUH0_BRACI</name>
<evidence type="ECO:0000259" key="1">
    <source>
        <dbReference type="Pfam" id="PF13966"/>
    </source>
</evidence>
<dbReference type="InterPro" id="IPR026960">
    <property type="entry name" value="RVT-Znf"/>
</dbReference>
<evidence type="ECO:0000313" key="3">
    <source>
        <dbReference type="Proteomes" id="UP000886595"/>
    </source>
</evidence>
<dbReference type="AlphaFoldDB" id="A0A8X7QUH0"/>
<dbReference type="OrthoDB" id="1104042at2759"/>
<organism evidence="2 3">
    <name type="scientific">Brassica carinata</name>
    <name type="common">Ethiopian mustard</name>
    <name type="synonym">Abyssinian cabbage</name>
    <dbReference type="NCBI Taxonomy" id="52824"/>
    <lineage>
        <taxon>Eukaryota</taxon>
        <taxon>Viridiplantae</taxon>
        <taxon>Streptophyta</taxon>
        <taxon>Embryophyta</taxon>
        <taxon>Tracheophyta</taxon>
        <taxon>Spermatophyta</taxon>
        <taxon>Magnoliopsida</taxon>
        <taxon>eudicotyledons</taxon>
        <taxon>Gunneridae</taxon>
        <taxon>Pentapetalae</taxon>
        <taxon>rosids</taxon>
        <taxon>malvids</taxon>
        <taxon>Brassicales</taxon>
        <taxon>Brassicaceae</taxon>
        <taxon>Brassiceae</taxon>
        <taxon>Brassica</taxon>
    </lineage>
</organism>
<gene>
    <name evidence="2" type="ORF">Bca52824_056488</name>
</gene>
<feature type="non-terminal residue" evidence="2">
    <location>
        <position position="195"/>
    </location>
</feature>
<feature type="domain" description="Reverse transcriptase zinc-binding" evidence="1">
    <location>
        <begin position="92"/>
        <end position="176"/>
    </location>
</feature>
<protein>
    <recommendedName>
        <fullName evidence="1">Reverse transcriptase zinc-binding domain-containing protein</fullName>
    </recommendedName>
</protein>
<accession>A0A8X7QUH0</accession>
<evidence type="ECO:0000313" key="2">
    <source>
        <dbReference type="EMBL" id="KAG2273933.1"/>
    </source>
</evidence>
<feature type="non-terminal residue" evidence="2">
    <location>
        <position position="1"/>
    </location>
</feature>
<reference evidence="2 3" key="1">
    <citation type="submission" date="2020-02" db="EMBL/GenBank/DDBJ databases">
        <authorList>
            <person name="Ma Q."/>
            <person name="Huang Y."/>
            <person name="Song X."/>
            <person name="Pei D."/>
        </authorList>
    </citation>
    <scope>NUCLEOTIDE SEQUENCE [LARGE SCALE GENOMIC DNA]</scope>
    <source>
        <strain evidence="2">Sxm20200214</strain>
        <tissue evidence="2">Leaf</tissue>
    </source>
</reference>
<dbReference type="Pfam" id="PF13966">
    <property type="entry name" value="zf-RVT"/>
    <property type="match status" value="1"/>
</dbReference>
<keyword evidence="3" id="KW-1185">Reference proteome</keyword>
<dbReference type="EMBL" id="JAAMPC010000012">
    <property type="protein sequence ID" value="KAG2273933.1"/>
    <property type="molecule type" value="Genomic_DNA"/>
</dbReference>
<comment type="caution">
    <text evidence="2">The sequence shown here is derived from an EMBL/GenBank/DDBJ whole genome shotgun (WGS) entry which is preliminary data.</text>
</comment>